<dbReference type="EMBL" id="SGXF01000010">
    <property type="protein sequence ID" value="RZS92097.1"/>
    <property type="molecule type" value="Genomic_DNA"/>
</dbReference>
<protein>
    <submittedName>
        <fullName evidence="1">Uncharacterized protein</fullName>
    </submittedName>
</protein>
<dbReference type="Proteomes" id="UP000292927">
    <property type="component" value="Unassembled WGS sequence"/>
</dbReference>
<dbReference type="AlphaFoldDB" id="A0A4Q7NXY0"/>
<evidence type="ECO:0000313" key="2">
    <source>
        <dbReference type="Proteomes" id="UP000292927"/>
    </source>
</evidence>
<sequence>MNERLKALEKELDSLLNMAPIEDDCTKNENEMYSDMANLKNSITAVLEEQRNGR</sequence>
<reference evidence="1 2" key="1">
    <citation type="submission" date="2019-02" db="EMBL/GenBank/DDBJ databases">
        <title>Genomic Encyclopedia of Type Strains, Phase IV (KMG-IV): sequencing the most valuable type-strain genomes for metagenomic binning, comparative biology and taxonomic classification.</title>
        <authorList>
            <person name="Goeker M."/>
        </authorList>
    </citation>
    <scope>NUCLEOTIDE SEQUENCE [LARGE SCALE GENOMIC DNA]</scope>
    <source>
        <strain evidence="1 2">DSM 29486</strain>
    </source>
</reference>
<comment type="caution">
    <text evidence="1">The sequence shown here is derived from an EMBL/GenBank/DDBJ whole genome shotgun (WGS) entry which is preliminary data.</text>
</comment>
<accession>A0A4Q7NXY0</accession>
<gene>
    <name evidence="1" type="ORF">EV209_3218</name>
</gene>
<proteinExistence type="predicted"/>
<keyword evidence="2" id="KW-1185">Reference proteome</keyword>
<organism evidence="1 2">
    <name type="scientific">Cuneatibacter caecimuris</name>
    <dbReference type="NCBI Taxonomy" id="1796618"/>
    <lineage>
        <taxon>Bacteria</taxon>
        <taxon>Bacillati</taxon>
        <taxon>Bacillota</taxon>
        <taxon>Clostridia</taxon>
        <taxon>Lachnospirales</taxon>
        <taxon>Lachnospiraceae</taxon>
        <taxon>Cuneatibacter</taxon>
    </lineage>
</organism>
<dbReference type="GeneID" id="93281721"/>
<name>A0A4Q7NXY0_9FIRM</name>
<evidence type="ECO:0000313" key="1">
    <source>
        <dbReference type="EMBL" id="RZS92097.1"/>
    </source>
</evidence>
<dbReference type="RefSeq" id="WP_006781028.1">
    <property type="nucleotide sequence ID" value="NZ_SGXF01000010.1"/>
</dbReference>